<proteinExistence type="predicted"/>
<sequence length="72" mass="7202">MLAKIIALVTGCVTFLGGFLVVWGAVQLGRSFGNRGGGGEGMEAGIATIAGGAIIIAAAVYFGQLDTSWMPA</sequence>
<name>A0A369M0S8_9ACTN</name>
<dbReference type="RefSeq" id="WP_015540594.1">
    <property type="nucleotide sequence ID" value="NZ_CABMMS010000004.1"/>
</dbReference>
<dbReference type="Proteomes" id="UP000254000">
    <property type="component" value="Unassembled WGS sequence"/>
</dbReference>
<comment type="caution">
    <text evidence="2">The sequence shown here is derived from an EMBL/GenBank/DDBJ whole genome shotgun (WGS) entry which is preliminary data.</text>
</comment>
<evidence type="ECO:0000313" key="2">
    <source>
        <dbReference type="EMBL" id="RDB65250.1"/>
    </source>
</evidence>
<keyword evidence="1" id="KW-1133">Transmembrane helix</keyword>
<dbReference type="EMBL" id="PPTS01000004">
    <property type="protein sequence ID" value="RDB65250.1"/>
    <property type="molecule type" value="Genomic_DNA"/>
</dbReference>
<reference evidence="2 3" key="1">
    <citation type="journal article" date="2018" name="Elife">
        <title>Discovery and characterization of a prevalent human gut bacterial enzyme sufficient for the inactivation of a family of plant toxins.</title>
        <authorList>
            <person name="Koppel N."/>
            <person name="Bisanz J.E."/>
            <person name="Pandelia M.E."/>
            <person name="Turnbaugh P.J."/>
            <person name="Balskus E.P."/>
        </authorList>
    </citation>
    <scope>NUCLEOTIDE SEQUENCE [LARGE SCALE GENOMIC DNA]</scope>
    <source>
        <strain evidence="2 3">3C</strain>
    </source>
</reference>
<dbReference type="AlphaFoldDB" id="A0A369M0S8"/>
<gene>
    <name evidence="2" type="ORF">C1877_07870</name>
</gene>
<keyword evidence="3" id="KW-1185">Reference proteome</keyword>
<protein>
    <submittedName>
        <fullName evidence="2">Uncharacterized protein</fullName>
    </submittedName>
</protein>
<dbReference type="GeneID" id="78359606"/>
<keyword evidence="1" id="KW-0812">Transmembrane</keyword>
<evidence type="ECO:0000313" key="3">
    <source>
        <dbReference type="Proteomes" id="UP000254000"/>
    </source>
</evidence>
<organism evidence="2 3">
    <name type="scientific">Gordonibacter pamelaeae</name>
    <dbReference type="NCBI Taxonomy" id="471189"/>
    <lineage>
        <taxon>Bacteria</taxon>
        <taxon>Bacillati</taxon>
        <taxon>Actinomycetota</taxon>
        <taxon>Coriobacteriia</taxon>
        <taxon>Eggerthellales</taxon>
        <taxon>Eggerthellaceae</taxon>
        <taxon>Gordonibacter</taxon>
    </lineage>
</organism>
<evidence type="ECO:0000256" key="1">
    <source>
        <dbReference type="SAM" id="Phobius"/>
    </source>
</evidence>
<accession>A0A369M0S8</accession>
<keyword evidence="1" id="KW-0472">Membrane</keyword>
<feature type="transmembrane region" description="Helical" evidence="1">
    <location>
        <begin position="5"/>
        <end position="26"/>
    </location>
</feature>
<feature type="transmembrane region" description="Helical" evidence="1">
    <location>
        <begin position="46"/>
        <end position="63"/>
    </location>
</feature>
<dbReference type="OrthoDB" id="3177597at2"/>